<dbReference type="InterPro" id="IPR001034">
    <property type="entry name" value="DeoR_HTH"/>
</dbReference>
<evidence type="ECO:0000256" key="1">
    <source>
        <dbReference type="ARBA" id="ARBA00023015"/>
    </source>
</evidence>
<dbReference type="PROSITE" id="PS52050">
    <property type="entry name" value="WYL"/>
    <property type="match status" value="1"/>
</dbReference>
<accession>A0ABN3V797</accession>
<dbReference type="InterPro" id="IPR013196">
    <property type="entry name" value="HTH_11"/>
</dbReference>
<comment type="caution">
    <text evidence="5">The sequence shown here is derived from an EMBL/GenBank/DDBJ whole genome shotgun (WGS) entry which is preliminary data.</text>
</comment>
<feature type="domain" description="HTH deoR-type" evidence="4">
    <location>
        <begin position="17"/>
        <end position="76"/>
    </location>
</feature>
<dbReference type="InterPro" id="IPR051534">
    <property type="entry name" value="CBASS_pafABC_assoc_protein"/>
</dbReference>
<dbReference type="InterPro" id="IPR036388">
    <property type="entry name" value="WH-like_DNA-bd_sf"/>
</dbReference>
<protein>
    <submittedName>
        <fullName evidence="5">YafY family protein</fullName>
    </submittedName>
</protein>
<dbReference type="RefSeq" id="WP_344677922.1">
    <property type="nucleotide sequence ID" value="NZ_BAAAUX010000003.1"/>
</dbReference>
<evidence type="ECO:0000259" key="4">
    <source>
        <dbReference type="PROSITE" id="PS51000"/>
    </source>
</evidence>
<dbReference type="InterPro" id="IPR018356">
    <property type="entry name" value="Tscrpt_reg_HTH_DeoR_CS"/>
</dbReference>
<dbReference type="PANTHER" id="PTHR34580:SF3">
    <property type="entry name" value="PROTEIN PAFB"/>
    <property type="match status" value="1"/>
</dbReference>
<evidence type="ECO:0000256" key="3">
    <source>
        <dbReference type="ARBA" id="ARBA00023163"/>
    </source>
</evidence>
<dbReference type="Pfam" id="PF13280">
    <property type="entry name" value="WYL"/>
    <property type="match status" value="1"/>
</dbReference>
<evidence type="ECO:0000313" key="5">
    <source>
        <dbReference type="EMBL" id="GAA2777056.1"/>
    </source>
</evidence>
<dbReference type="PROSITE" id="PS00894">
    <property type="entry name" value="HTH_DEOR_1"/>
    <property type="match status" value="1"/>
</dbReference>
<reference evidence="5 6" key="1">
    <citation type="journal article" date="2019" name="Int. J. Syst. Evol. Microbiol.">
        <title>The Global Catalogue of Microorganisms (GCM) 10K type strain sequencing project: providing services to taxonomists for standard genome sequencing and annotation.</title>
        <authorList>
            <consortium name="The Broad Institute Genomics Platform"/>
            <consortium name="The Broad Institute Genome Sequencing Center for Infectious Disease"/>
            <person name="Wu L."/>
            <person name="Ma J."/>
        </authorList>
    </citation>
    <scope>NUCLEOTIDE SEQUENCE [LARGE SCALE GENOMIC DNA]</scope>
    <source>
        <strain evidence="5 6">JCM 9383</strain>
    </source>
</reference>
<dbReference type="InterPro" id="IPR026881">
    <property type="entry name" value="WYL_dom"/>
</dbReference>
<dbReference type="InterPro" id="IPR036390">
    <property type="entry name" value="WH_DNA-bd_sf"/>
</dbReference>
<dbReference type="Gene3D" id="1.10.10.10">
    <property type="entry name" value="Winged helix-like DNA-binding domain superfamily/Winged helix DNA-binding domain"/>
    <property type="match status" value="1"/>
</dbReference>
<gene>
    <name evidence="5" type="ORF">GCM10010470_07460</name>
</gene>
<dbReference type="PANTHER" id="PTHR34580">
    <property type="match status" value="1"/>
</dbReference>
<keyword evidence="3" id="KW-0804">Transcription</keyword>
<proteinExistence type="predicted"/>
<name>A0ABN3V797_9PSEU</name>
<organism evidence="5 6">
    <name type="scientific">Saccharopolyspora taberi</name>
    <dbReference type="NCBI Taxonomy" id="60895"/>
    <lineage>
        <taxon>Bacteria</taxon>
        <taxon>Bacillati</taxon>
        <taxon>Actinomycetota</taxon>
        <taxon>Actinomycetes</taxon>
        <taxon>Pseudonocardiales</taxon>
        <taxon>Pseudonocardiaceae</taxon>
        <taxon>Saccharopolyspora</taxon>
    </lineage>
</organism>
<dbReference type="Pfam" id="PF08279">
    <property type="entry name" value="HTH_11"/>
    <property type="match status" value="1"/>
</dbReference>
<sequence length="331" mass="36439">MLPEAERVTEKMTRQDMPTRLLRLLSLLQSRAEWPGGELAAKLGVTTRTLRRDVERLRNLDYVVEATTGVFGGYRLGSGQKLPPLHLDDDEAIAVAAGLVTGAGGSLAEDASMRALAKLKRLLPTRLRPRLAAMTNATAAVSPRAAARAEPAVIARLALCCSERELVTFSYRKRSGATSTRRVEPSNLLTLEGLWYLLGFDVERQDWRVFRIDRMEQPTSTGHRFVPRGLPAGDPAAYLAQSLMNAPYRYRAQITVPLPAESVRARLFAPIPGVITDAGPDRCTVRLSTENAEVITQYIVAIGALTEEFELDACEEIRARLRALGSRFSLV</sequence>
<dbReference type="PROSITE" id="PS51000">
    <property type="entry name" value="HTH_DEOR_2"/>
    <property type="match status" value="1"/>
</dbReference>
<evidence type="ECO:0000313" key="6">
    <source>
        <dbReference type="Proteomes" id="UP001500979"/>
    </source>
</evidence>
<keyword evidence="6" id="KW-1185">Reference proteome</keyword>
<keyword evidence="1" id="KW-0805">Transcription regulation</keyword>
<keyword evidence="2" id="KW-0238">DNA-binding</keyword>
<dbReference type="EMBL" id="BAAAUX010000003">
    <property type="protein sequence ID" value="GAA2777056.1"/>
    <property type="molecule type" value="Genomic_DNA"/>
</dbReference>
<dbReference type="Proteomes" id="UP001500979">
    <property type="component" value="Unassembled WGS sequence"/>
</dbReference>
<dbReference type="SUPFAM" id="SSF46785">
    <property type="entry name" value="Winged helix' DNA-binding domain"/>
    <property type="match status" value="1"/>
</dbReference>
<evidence type="ECO:0000256" key="2">
    <source>
        <dbReference type="ARBA" id="ARBA00023125"/>
    </source>
</evidence>